<feature type="transmembrane region" description="Helical" evidence="1">
    <location>
        <begin position="184"/>
        <end position="210"/>
    </location>
</feature>
<dbReference type="InterPro" id="IPR058514">
    <property type="entry name" value="DUF8201"/>
</dbReference>
<feature type="transmembrane region" description="Helical" evidence="1">
    <location>
        <begin position="259"/>
        <end position="283"/>
    </location>
</feature>
<dbReference type="Proteomes" id="UP001209107">
    <property type="component" value="Unassembled WGS sequence"/>
</dbReference>
<keyword evidence="1" id="KW-1133">Transmembrane helix</keyword>
<feature type="transmembrane region" description="Helical" evidence="1">
    <location>
        <begin position="390"/>
        <end position="406"/>
    </location>
</feature>
<keyword evidence="1" id="KW-0812">Transmembrane</keyword>
<organism evidence="3 4">
    <name type="scientific">Kaistella yananensis</name>
    <dbReference type="NCBI Taxonomy" id="2989820"/>
    <lineage>
        <taxon>Bacteria</taxon>
        <taxon>Pseudomonadati</taxon>
        <taxon>Bacteroidota</taxon>
        <taxon>Flavobacteriia</taxon>
        <taxon>Flavobacteriales</taxon>
        <taxon>Weeksellaceae</taxon>
        <taxon>Chryseobacterium group</taxon>
        <taxon>Kaistella</taxon>
    </lineage>
</organism>
<feature type="transmembrane region" description="Helical" evidence="1">
    <location>
        <begin position="61"/>
        <end position="79"/>
    </location>
</feature>
<dbReference type="EMBL" id="JAPCHZ010000001">
    <property type="protein sequence ID" value="MCW4450740.1"/>
    <property type="molecule type" value="Genomic_DNA"/>
</dbReference>
<dbReference type="RefSeq" id="WP_265142993.1">
    <property type="nucleotide sequence ID" value="NZ_JAPCHZ010000001.1"/>
</dbReference>
<protein>
    <recommendedName>
        <fullName evidence="2">DUF8201 domain-containing protein</fullName>
    </recommendedName>
</protein>
<comment type="caution">
    <text evidence="3">The sequence shown here is derived from an EMBL/GenBank/DDBJ whole genome shotgun (WGS) entry which is preliminary data.</text>
</comment>
<evidence type="ECO:0000313" key="4">
    <source>
        <dbReference type="Proteomes" id="UP001209107"/>
    </source>
</evidence>
<evidence type="ECO:0000313" key="3">
    <source>
        <dbReference type="EMBL" id="MCW4450740.1"/>
    </source>
</evidence>
<feature type="transmembrane region" description="Helical" evidence="1">
    <location>
        <begin position="29"/>
        <end position="54"/>
    </location>
</feature>
<proteinExistence type="predicted"/>
<name>A0ABT3JJT2_9FLAO</name>
<gene>
    <name evidence="3" type="ORF">OK344_00790</name>
</gene>
<sequence length="544" mass="62931">MLYLLFSLIVLIPVFIGFGEIFQRTFGKFSFGISAKIVTGMLTVSVIWTVFSFFTPLNIAIELSTVSVGLLAFFSYGTYHQFWKFLSSVKISFWLPTLAAIFFASFAPFILDHFGYYVPTIKWIAEVGLVRGISNLDLLLGQMSVWHILQAGFSNFSDPFLRLNLVAAIAFLMYIWEKKVWIHLVLLPFLLLFIQSPSPEFPAMVFYFIILTELFRGNRNPGLLFTISVLVFAIKPTIIWLPIFVVLHMVFISKSSLKVFLPGIILLCIFLFKTFWTFGYPVFPVQVLDLGLPWKPNAELMKNSSEMAVQKTYDMQFTAAEIQKFSFIDHLKNWLFLEGIKGKIHLLFIISLFVFLIFAVKKKSKLIWLLFIAVFIKSVLVLLFSAQYRFFIDVFFVILFVFFYQKCSQKNSLMIFAVLSFLLGVFLSFPNVLKTAFPTFRPGNFMTGFKFDQLYKPSTFKLEKFKTYQVGNLRFNVVQNYPFSFDTPLPAISPQFIKEDLDAGIFPQLKGKTLKEGFIWRNISEEEKIQIQKILDEWAAENHD</sequence>
<feature type="transmembrane region" description="Helical" evidence="1">
    <location>
        <begin position="91"/>
        <end position="111"/>
    </location>
</feature>
<accession>A0ABT3JJT2</accession>
<dbReference type="InterPro" id="IPR058065">
    <property type="entry name" value="LIC_10190-like"/>
</dbReference>
<feature type="transmembrane region" description="Helical" evidence="1">
    <location>
        <begin position="222"/>
        <end position="247"/>
    </location>
</feature>
<keyword evidence="1" id="KW-0472">Membrane</keyword>
<dbReference type="Pfam" id="PF26626">
    <property type="entry name" value="DUF8201"/>
    <property type="match status" value="1"/>
</dbReference>
<feature type="transmembrane region" description="Helical" evidence="1">
    <location>
        <begin position="344"/>
        <end position="360"/>
    </location>
</feature>
<feature type="transmembrane region" description="Helical" evidence="1">
    <location>
        <begin position="160"/>
        <end position="177"/>
    </location>
</feature>
<evidence type="ECO:0000259" key="2">
    <source>
        <dbReference type="Pfam" id="PF26626"/>
    </source>
</evidence>
<keyword evidence="4" id="KW-1185">Reference proteome</keyword>
<evidence type="ECO:0000256" key="1">
    <source>
        <dbReference type="SAM" id="Phobius"/>
    </source>
</evidence>
<feature type="domain" description="DUF8201" evidence="2">
    <location>
        <begin position="1"/>
        <end position="396"/>
    </location>
</feature>
<reference evidence="3 4" key="1">
    <citation type="submission" date="2022-10" db="EMBL/GenBank/DDBJ databases">
        <title>Kaistella sp. BT-6-1-3.</title>
        <authorList>
            <person name="Ai J."/>
            <person name="Deng Z."/>
        </authorList>
    </citation>
    <scope>NUCLEOTIDE SEQUENCE [LARGE SCALE GENOMIC DNA]</scope>
    <source>
        <strain evidence="3 4">BT6-1-3</strain>
    </source>
</reference>
<feature type="transmembrane region" description="Helical" evidence="1">
    <location>
        <begin position="367"/>
        <end position="384"/>
    </location>
</feature>
<dbReference type="NCBIfam" id="NF047510">
    <property type="entry name" value="LIC_10190_fam"/>
    <property type="match status" value="1"/>
</dbReference>
<feature type="transmembrane region" description="Helical" evidence="1">
    <location>
        <begin position="413"/>
        <end position="433"/>
    </location>
</feature>